<evidence type="ECO:0000313" key="2">
    <source>
        <dbReference type="Proteomes" id="UP000596661"/>
    </source>
</evidence>
<protein>
    <submittedName>
        <fullName evidence="1">Uncharacterized protein</fullName>
    </submittedName>
</protein>
<dbReference type="AlphaFoldDB" id="A0A803QQX4"/>
<dbReference type="EMBL" id="UZAU01000814">
    <property type="status" value="NOT_ANNOTATED_CDS"/>
    <property type="molecule type" value="Genomic_DNA"/>
</dbReference>
<proteinExistence type="predicted"/>
<keyword evidence="2" id="KW-1185">Reference proteome</keyword>
<name>A0A803QQX4_CANSA</name>
<reference evidence="1" key="1">
    <citation type="submission" date="2021-03" db="UniProtKB">
        <authorList>
            <consortium name="EnsemblPlants"/>
        </authorList>
    </citation>
    <scope>IDENTIFICATION</scope>
</reference>
<dbReference type="Proteomes" id="UP000596661">
    <property type="component" value="Unassembled WGS sequence"/>
</dbReference>
<organism evidence="1 2">
    <name type="scientific">Cannabis sativa</name>
    <name type="common">Hemp</name>
    <name type="synonym">Marijuana</name>
    <dbReference type="NCBI Taxonomy" id="3483"/>
    <lineage>
        <taxon>Eukaryota</taxon>
        <taxon>Viridiplantae</taxon>
        <taxon>Streptophyta</taxon>
        <taxon>Embryophyta</taxon>
        <taxon>Tracheophyta</taxon>
        <taxon>Spermatophyta</taxon>
        <taxon>Magnoliopsida</taxon>
        <taxon>eudicotyledons</taxon>
        <taxon>Gunneridae</taxon>
        <taxon>Pentapetalae</taxon>
        <taxon>rosids</taxon>
        <taxon>fabids</taxon>
        <taxon>Rosales</taxon>
        <taxon>Cannabaceae</taxon>
        <taxon>Cannabis</taxon>
    </lineage>
</organism>
<accession>A0A803QQX4</accession>
<dbReference type="Gramene" id="evm.model.10.911">
    <property type="protein sequence ID" value="cds.evm.model.10.911"/>
    <property type="gene ID" value="evm.TU.10.911"/>
</dbReference>
<evidence type="ECO:0000313" key="1">
    <source>
        <dbReference type="EnsemblPlants" id="cds.evm.model.10.911"/>
    </source>
</evidence>
<sequence length="106" mass="12160">MHVIRHDLRLNKSQQKGDHCAQAQVQLSLQETNGPLCLERPRISRAGFDTMWRLLGHTAMFLPRTPCFPSGACRWLCTSKKLTRKGNVLLQTRRSYVELLKDGDAR</sequence>
<dbReference type="EnsemblPlants" id="evm.model.10.911">
    <property type="protein sequence ID" value="cds.evm.model.10.911"/>
    <property type="gene ID" value="evm.TU.10.911"/>
</dbReference>